<dbReference type="InterPro" id="IPR011010">
    <property type="entry name" value="DNA_brk_join_enz"/>
</dbReference>
<dbReference type="Proteomes" id="UP000326678">
    <property type="component" value="Chromosome Gxm2"/>
</dbReference>
<organism evidence="5 6">
    <name type="scientific">Nostoc sphaeroides CCNUC1</name>
    <dbReference type="NCBI Taxonomy" id="2653204"/>
    <lineage>
        <taxon>Bacteria</taxon>
        <taxon>Bacillati</taxon>
        <taxon>Cyanobacteriota</taxon>
        <taxon>Cyanophyceae</taxon>
        <taxon>Nostocales</taxon>
        <taxon>Nostocaceae</taxon>
        <taxon>Nostoc</taxon>
    </lineage>
</organism>
<dbReference type="Gene3D" id="1.10.443.10">
    <property type="entry name" value="Intergrase catalytic core"/>
    <property type="match status" value="1"/>
</dbReference>
<evidence type="ECO:0000256" key="1">
    <source>
        <dbReference type="ARBA" id="ARBA00008857"/>
    </source>
</evidence>
<dbReference type="PANTHER" id="PTHR30349:SF41">
    <property type="entry name" value="INTEGRASE_RECOMBINASE PROTEIN MJ0367-RELATED"/>
    <property type="match status" value="1"/>
</dbReference>
<feature type="domain" description="Tyr recombinase" evidence="4">
    <location>
        <begin position="10"/>
        <end position="190"/>
    </location>
</feature>
<dbReference type="AlphaFoldDB" id="A0A5P8WBJ5"/>
<dbReference type="InterPro" id="IPR002104">
    <property type="entry name" value="Integrase_catalytic"/>
</dbReference>
<evidence type="ECO:0000259" key="4">
    <source>
        <dbReference type="PROSITE" id="PS51898"/>
    </source>
</evidence>
<evidence type="ECO:0000313" key="6">
    <source>
        <dbReference type="Proteomes" id="UP000326678"/>
    </source>
</evidence>
<dbReference type="KEGG" id="nsh:GXM_07030"/>
<evidence type="ECO:0000313" key="5">
    <source>
        <dbReference type="EMBL" id="QFS49536.1"/>
    </source>
</evidence>
<dbReference type="PROSITE" id="PS51898">
    <property type="entry name" value="TYR_RECOMBINASE"/>
    <property type="match status" value="1"/>
</dbReference>
<evidence type="ECO:0000256" key="3">
    <source>
        <dbReference type="ARBA" id="ARBA00023172"/>
    </source>
</evidence>
<dbReference type="GO" id="GO:0003677">
    <property type="term" value="F:DNA binding"/>
    <property type="evidence" value="ECO:0007669"/>
    <property type="project" value="UniProtKB-KW"/>
</dbReference>
<comment type="similarity">
    <text evidence="1">Belongs to the 'phage' integrase family.</text>
</comment>
<dbReference type="Pfam" id="PF00589">
    <property type="entry name" value="Phage_integrase"/>
    <property type="match status" value="1"/>
</dbReference>
<keyword evidence="6" id="KW-1185">Reference proteome</keyword>
<keyword evidence="3" id="KW-0233">DNA recombination</keyword>
<accession>A0A5P8WBJ5</accession>
<reference evidence="5 6" key="1">
    <citation type="submission" date="2019-10" db="EMBL/GenBank/DDBJ databases">
        <title>Genomic and transcriptomic insights into the perfect genentic adaptation of a filamentous nitrogen-fixing cyanobacterium to rice fields.</title>
        <authorList>
            <person name="Chen Z."/>
        </authorList>
    </citation>
    <scope>NUCLEOTIDE SEQUENCE [LARGE SCALE GENOMIC DNA]</scope>
    <source>
        <strain evidence="5">CCNUC1</strain>
    </source>
</reference>
<gene>
    <name evidence="5" type="ORF">GXM_07030</name>
</gene>
<dbReference type="GO" id="GO:0006310">
    <property type="term" value="P:DNA recombination"/>
    <property type="evidence" value="ECO:0007669"/>
    <property type="project" value="UniProtKB-KW"/>
</dbReference>
<dbReference type="PANTHER" id="PTHR30349">
    <property type="entry name" value="PHAGE INTEGRASE-RELATED"/>
    <property type="match status" value="1"/>
</dbReference>
<keyword evidence="2" id="KW-0238">DNA-binding</keyword>
<dbReference type="GO" id="GO:0015074">
    <property type="term" value="P:DNA integration"/>
    <property type="evidence" value="ECO:0007669"/>
    <property type="project" value="InterPro"/>
</dbReference>
<dbReference type="InterPro" id="IPR050090">
    <property type="entry name" value="Tyrosine_recombinase_XerCD"/>
</dbReference>
<dbReference type="InterPro" id="IPR013762">
    <property type="entry name" value="Integrase-like_cat_sf"/>
</dbReference>
<dbReference type="SUPFAM" id="SSF56349">
    <property type="entry name" value="DNA breaking-rejoining enzymes"/>
    <property type="match status" value="1"/>
</dbReference>
<protein>
    <submittedName>
        <fullName evidence="5">XerD, integrase/recombinase XerD</fullName>
    </submittedName>
</protein>
<evidence type="ECO:0000256" key="2">
    <source>
        <dbReference type="ARBA" id="ARBA00023125"/>
    </source>
</evidence>
<proteinExistence type="inferred from homology"/>
<dbReference type="CDD" id="cd00796">
    <property type="entry name" value="INT_Rci_Hp1_C"/>
    <property type="match status" value="1"/>
</dbReference>
<name>A0A5P8WBJ5_9NOSO</name>
<dbReference type="EMBL" id="CP045227">
    <property type="protein sequence ID" value="QFS49536.1"/>
    <property type="molecule type" value="Genomic_DNA"/>
</dbReference>
<sequence length="218" mass="24145">MQGVKIDRHGKAKVLSPSEIGRLFTDGLTTVRDRTLGAVMLYTGCRVNEAVTLKIKDVYNSQGRIRAELIIRKGNSKGKLATRSIPILEELRCFLAIYKPTNSRDGFLFPGRWGRGHLHSEYASLIFRKACERVDIEGASTHSCRRTALTLMSNAGIPLRVIQEISGHRNLEQLQNYLEVEPSQVRGAIAALSMLSPPSVSSSNFDKVSANNTNFVSE</sequence>